<protein>
    <submittedName>
        <fullName evidence="2">Uncharacterized protein</fullName>
    </submittedName>
</protein>
<sequence>MECMAYEPDVYNAAMGVFWSASLMFVFTDSFWHVLVNFSLALTCMYGPFYACSLSLEPLVVAAYIGHLYYVFSKHTHKQTLQVECVETEGLEAGCFQSSDYSCRSLKESAQMHVRFAANRRYSSAALQVVDFAI</sequence>
<evidence type="ECO:0000313" key="2">
    <source>
        <dbReference type="EMBL" id="RKP08321.1"/>
    </source>
</evidence>
<keyword evidence="3" id="KW-1185">Reference proteome</keyword>
<reference evidence="3" key="1">
    <citation type="journal article" date="2018" name="Nat. Microbiol.">
        <title>Leveraging single-cell genomics to expand the fungal tree of life.</title>
        <authorList>
            <person name="Ahrendt S.R."/>
            <person name="Quandt C.A."/>
            <person name="Ciobanu D."/>
            <person name="Clum A."/>
            <person name="Salamov A."/>
            <person name="Andreopoulos B."/>
            <person name="Cheng J.F."/>
            <person name="Woyke T."/>
            <person name="Pelin A."/>
            <person name="Henrissat B."/>
            <person name="Reynolds N.K."/>
            <person name="Benny G.L."/>
            <person name="Smith M.E."/>
            <person name="James T.Y."/>
            <person name="Grigoriev I.V."/>
        </authorList>
    </citation>
    <scope>NUCLEOTIDE SEQUENCE [LARGE SCALE GENOMIC DNA]</scope>
    <source>
        <strain evidence="3">RSA 1356</strain>
    </source>
</reference>
<keyword evidence="1" id="KW-0472">Membrane</keyword>
<evidence type="ECO:0000313" key="3">
    <source>
        <dbReference type="Proteomes" id="UP000271241"/>
    </source>
</evidence>
<proteinExistence type="predicted"/>
<feature type="transmembrane region" description="Helical" evidence="1">
    <location>
        <begin position="12"/>
        <end position="35"/>
    </location>
</feature>
<organism evidence="2 3">
    <name type="scientific">Thamnocephalis sphaerospora</name>
    <dbReference type="NCBI Taxonomy" id="78915"/>
    <lineage>
        <taxon>Eukaryota</taxon>
        <taxon>Fungi</taxon>
        <taxon>Fungi incertae sedis</taxon>
        <taxon>Zoopagomycota</taxon>
        <taxon>Zoopagomycotina</taxon>
        <taxon>Zoopagomycetes</taxon>
        <taxon>Zoopagales</taxon>
        <taxon>Sigmoideomycetaceae</taxon>
        <taxon>Thamnocephalis</taxon>
    </lineage>
</organism>
<gene>
    <name evidence="2" type="ORF">THASP1DRAFT_29874</name>
</gene>
<accession>A0A4P9XS20</accession>
<dbReference type="Proteomes" id="UP000271241">
    <property type="component" value="Unassembled WGS sequence"/>
</dbReference>
<feature type="transmembrane region" description="Helical" evidence="1">
    <location>
        <begin position="47"/>
        <end position="72"/>
    </location>
</feature>
<evidence type="ECO:0000256" key="1">
    <source>
        <dbReference type="SAM" id="Phobius"/>
    </source>
</evidence>
<dbReference type="AlphaFoldDB" id="A0A4P9XS20"/>
<keyword evidence="1" id="KW-0812">Transmembrane</keyword>
<dbReference type="EMBL" id="KZ992614">
    <property type="protein sequence ID" value="RKP08321.1"/>
    <property type="molecule type" value="Genomic_DNA"/>
</dbReference>
<keyword evidence="1" id="KW-1133">Transmembrane helix</keyword>
<name>A0A4P9XS20_9FUNG</name>